<evidence type="ECO:0000313" key="2">
    <source>
        <dbReference type="Proteomes" id="UP001062846"/>
    </source>
</evidence>
<name>A0ACC0PEY5_RHOML</name>
<protein>
    <submittedName>
        <fullName evidence="1">Uncharacterized protein</fullName>
    </submittedName>
</protein>
<proteinExistence type="predicted"/>
<evidence type="ECO:0000313" key="1">
    <source>
        <dbReference type="EMBL" id="KAI8563243.1"/>
    </source>
</evidence>
<gene>
    <name evidence="1" type="ORF">RHMOL_Rhmol03G0097500</name>
</gene>
<sequence>MASQNPLHFLLLPHLTQGHLIPMIDMAKLLAQHNISITLITTPLNASRLAATVSRSAQSGLKIQLLQVPFPTSESGLPDGCETMDSLPSRDLFPNFLTAIKLLQHPIEHLIDGLNPSISCIISDKNLAWALETARKRAIPRLVFDGTSCFSALCTHVLLSCKIHEGTASDSEPFVVPGLPDRIVLTRSQLPNAVNMPDAKGLRLEIRAAERAAYGAVVNSFEELEPEYVEEFGRVRGGKVWCIGPVSLCNKDDLDKLERGSKSLVDENKCFEWLDLQGPGSVVYVCFGSLGRSTTPQLVEIGLGLEASGRPFVWVVRGGESEEFENWIVEDGFEERNRGKGVLVRGWAPQVLILSHPAVGGFVTHCGWNSTLEGVCAGVPMVTWPLFADQFYNEKLIVELLRVGVQVGVEFVVNWGQEEKYGVVVRRQRVTRAVEELMGGGVEGRERRERARELGEMAKRAVEEGGSSFLNIERLIQDIREQVMGNQTTT</sequence>
<keyword evidence="2" id="KW-1185">Reference proteome</keyword>
<accession>A0ACC0PEY5</accession>
<reference evidence="1" key="1">
    <citation type="submission" date="2022-02" db="EMBL/GenBank/DDBJ databases">
        <title>Plant Genome Project.</title>
        <authorList>
            <person name="Zhang R.-G."/>
        </authorList>
    </citation>
    <scope>NUCLEOTIDE SEQUENCE</scope>
    <source>
        <strain evidence="1">AT1</strain>
    </source>
</reference>
<comment type="caution">
    <text evidence="1">The sequence shown here is derived from an EMBL/GenBank/DDBJ whole genome shotgun (WGS) entry which is preliminary data.</text>
</comment>
<organism evidence="1 2">
    <name type="scientific">Rhododendron molle</name>
    <name type="common">Chinese azalea</name>
    <name type="synonym">Azalea mollis</name>
    <dbReference type="NCBI Taxonomy" id="49168"/>
    <lineage>
        <taxon>Eukaryota</taxon>
        <taxon>Viridiplantae</taxon>
        <taxon>Streptophyta</taxon>
        <taxon>Embryophyta</taxon>
        <taxon>Tracheophyta</taxon>
        <taxon>Spermatophyta</taxon>
        <taxon>Magnoliopsida</taxon>
        <taxon>eudicotyledons</taxon>
        <taxon>Gunneridae</taxon>
        <taxon>Pentapetalae</taxon>
        <taxon>asterids</taxon>
        <taxon>Ericales</taxon>
        <taxon>Ericaceae</taxon>
        <taxon>Ericoideae</taxon>
        <taxon>Rhodoreae</taxon>
        <taxon>Rhododendron</taxon>
    </lineage>
</organism>
<dbReference type="EMBL" id="CM046390">
    <property type="protein sequence ID" value="KAI8563243.1"/>
    <property type="molecule type" value="Genomic_DNA"/>
</dbReference>
<dbReference type="Proteomes" id="UP001062846">
    <property type="component" value="Chromosome 3"/>
</dbReference>